<dbReference type="Proteomes" id="UP000569951">
    <property type="component" value="Unassembled WGS sequence"/>
</dbReference>
<protein>
    <submittedName>
        <fullName evidence="2">DNA-binding MarR family transcriptional regulator</fullName>
    </submittedName>
</protein>
<dbReference type="PRINTS" id="PR00598">
    <property type="entry name" value="HTHMARR"/>
</dbReference>
<sequence length="173" mass="19159">MNISGNEQTIVPEAEREQLLARIYQRQLDLIWLAQRLNQEVLGAYGLLPPHFMVLELLAGRHPQILEGAPAGITVSEIARAMGLAPATTTATLDKLESSGYLRRAADPHDRRVVRVQLTPQGQEVLEALHTRGSALYQDMLSRFGLEELQVLQNILNGVYDWHVERSSANGGG</sequence>
<organism evidence="2 3">
    <name type="scientific">Deinobacterium chartae</name>
    <dbReference type="NCBI Taxonomy" id="521158"/>
    <lineage>
        <taxon>Bacteria</taxon>
        <taxon>Thermotogati</taxon>
        <taxon>Deinococcota</taxon>
        <taxon>Deinococci</taxon>
        <taxon>Deinococcales</taxon>
        <taxon>Deinococcaceae</taxon>
        <taxon>Deinobacterium</taxon>
    </lineage>
</organism>
<dbReference type="InterPro" id="IPR036388">
    <property type="entry name" value="WH-like_DNA-bd_sf"/>
</dbReference>
<proteinExistence type="predicted"/>
<dbReference type="PANTHER" id="PTHR33164:SF43">
    <property type="entry name" value="HTH-TYPE TRANSCRIPTIONAL REPRESSOR YETL"/>
    <property type="match status" value="1"/>
</dbReference>
<dbReference type="Pfam" id="PF12802">
    <property type="entry name" value="MarR_2"/>
    <property type="match status" value="1"/>
</dbReference>
<dbReference type="SMART" id="SM00347">
    <property type="entry name" value="HTH_MARR"/>
    <property type="match status" value="1"/>
</dbReference>
<dbReference type="SUPFAM" id="SSF46785">
    <property type="entry name" value="Winged helix' DNA-binding domain"/>
    <property type="match status" value="1"/>
</dbReference>
<comment type="caution">
    <text evidence="2">The sequence shown here is derived from an EMBL/GenBank/DDBJ whole genome shotgun (WGS) entry which is preliminary data.</text>
</comment>
<evidence type="ECO:0000259" key="1">
    <source>
        <dbReference type="PROSITE" id="PS50995"/>
    </source>
</evidence>
<dbReference type="GO" id="GO:0006950">
    <property type="term" value="P:response to stress"/>
    <property type="evidence" value="ECO:0007669"/>
    <property type="project" value="TreeGrafter"/>
</dbReference>
<keyword evidence="2" id="KW-0238">DNA-binding</keyword>
<keyword evidence="3" id="KW-1185">Reference proteome</keyword>
<reference evidence="2 3" key="1">
    <citation type="submission" date="2020-08" db="EMBL/GenBank/DDBJ databases">
        <title>Genomic Encyclopedia of Type Strains, Phase IV (KMG-IV): sequencing the most valuable type-strain genomes for metagenomic binning, comparative biology and taxonomic classification.</title>
        <authorList>
            <person name="Goeker M."/>
        </authorList>
    </citation>
    <scope>NUCLEOTIDE SEQUENCE [LARGE SCALE GENOMIC DNA]</scope>
    <source>
        <strain evidence="2 3">DSM 21458</strain>
    </source>
</reference>
<name>A0A841HX41_9DEIO</name>
<dbReference type="Gene3D" id="1.10.10.10">
    <property type="entry name" value="Winged helix-like DNA-binding domain superfamily/Winged helix DNA-binding domain"/>
    <property type="match status" value="1"/>
</dbReference>
<dbReference type="AlphaFoldDB" id="A0A841HX41"/>
<dbReference type="RefSeq" id="WP_183984418.1">
    <property type="nucleotide sequence ID" value="NZ_JACHHG010000002.1"/>
</dbReference>
<dbReference type="PROSITE" id="PS50995">
    <property type="entry name" value="HTH_MARR_2"/>
    <property type="match status" value="1"/>
</dbReference>
<accession>A0A841HX41</accession>
<dbReference type="EMBL" id="JACHHG010000002">
    <property type="protein sequence ID" value="MBB6097214.1"/>
    <property type="molecule type" value="Genomic_DNA"/>
</dbReference>
<evidence type="ECO:0000313" key="3">
    <source>
        <dbReference type="Proteomes" id="UP000569951"/>
    </source>
</evidence>
<dbReference type="InterPro" id="IPR036390">
    <property type="entry name" value="WH_DNA-bd_sf"/>
</dbReference>
<dbReference type="GO" id="GO:0003700">
    <property type="term" value="F:DNA-binding transcription factor activity"/>
    <property type="evidence" value="ECO:0007669"/>
    <property type="project" value="InterPro"/>
</dbReference>
<dbReference type="InterPro" id="IPR039422">
    <property type="entry name" value="MarR/SlyA-like"/>
</dbReference>
<dbReference type="InterPro" id="IPR000835">
    <property type="entry name" value="HTH_MarR-typ"/>
</dbReference>
<dbReference type="PANTHER" id="PTHR33164">
    <property type="entry name" value="TRANSCRIPTIONAL REGULATOR, MARR FAMILY"/>
    <property type="match status" value="1"/>
</dbReference>
<feature type="domain" description="HTH marR-type" evidence="1">
    <location>
        <begin position="13"/>
        <end position="161"/>
    </location>
</feature>
<evidence type="ECO:0000313" key="2">
    <source>
        <dbReference type="EMBL" id="MBB6097214.1"/>
    </source>
</evidence>
<dbReference type="GO" id="GO:0003677">
    <property type="term" value="F:DNA binding"/>
    <property type="evidence" value="ECO:0007669"/>
    <property type="project" value="UniProtKB-KW"/>
</dbReference>
<gene>
    <name evidence="2" type="ORF">HNR42_000628</name>
</gene>